<dbReference type="PROSITE" id="PS50090">
    <property type="entry name" value="MYB_LIKE"/>
    <property type="match status" value="2"/>
</dbReference>
<dbReference type="GO" id="GO:0000981">
    <property type="term" value="F:DNA-binding transcription factor activity, RNA polymerase II-specific"/>
    <property type="evidence" value="ECO:0007669"/>
    <property type="project" value="TreeGrafter"/>
</dbReference>
<dbReference type="Proteomes" id="UP000826271">
    <property type="component" value="Unassembled WGS sequence"/>
</dbReference>
<keyword evidence="3" id="KW-0805">Transcription regulation</keyword>
<dbReference type="SUPFAM" id="SSF46689">
    <property type="entry name" value="Homeodomain-like"/>
    <property type="match status" value="1"/>
</dbReference>
<evidence type="ECO:0000256" key="3">
    <source>
        <dbReference type="ARBA" id="ARBA00023015"/>
    </source>
</evidence>
<dbReference type="PROSITE" id="PS51294">
    <property type="entry name" value="HTH_MYB"/>
    <property type="match status" value="2"/>
</dbReference>
<dbReference type="InterPro" id="IPR050560">
    <property type="entry name" value="MYB_TF"/>
</dbReference>
<reference evidence="10" key="1">
    <citation type="submission" date="2019-10" db="EMBL/GenBank/DDBJ databases">
        <authorList>
            <person name="Zhang R."/>
            <person name="Pan Y."/>
            <person name="Wang J."/>
            <person name="Ma R."/>
            <person name="Yu S."/>
        </authorList>
    </citation>
    <scope>NUCLEOTIDE SEQUENCE</scope>
    <source>
        <strain evidence="10">LA-IB0</strain>
        <tissue evidence="10">Leaf</tissue>
    </source>
</reference>
<sequence length="376" mass="41534">MLGTVAAPIIIHSWVSKYREREREKMMMMNREREEKTEEAAMDDVMAVAEDGGGAKGKVRGPWSPGEDAILSGLVSKFGARNWSLIARGIPGRSGKSCRLRWCNQLDPCVKRKPFTDEEDRIILEAHAVHGNKWASIAKILPGRTDNAIKNHWNSTLRRRCIRRSAPATVEILPNSSTTDWMKPSSEETSSGGPLNSFKSSEEVEIKSMANEPKKSQDKAQPIYPSAQGNQSIISRPVAKIGAFNLYNSSGHDSMNKRPLIQGSKRDFGICKTIEGAFSEPVIPLQCGHGCCAGPTTHSSLLGPEFVEYEEVPTFSSQELASVATDLNNIAWIRSGLENSGRVSCQRMPEGNMNNDQFLLEERNLFTVRAQVEGLS</sequence>
<evidence type="ECO:0000259" key="9">
    <source>
        <dbReference type="PROSITE" id="PS51294"/>
    </source>
</evidence>
<feature type="region of interest" description="Disordered" evidence="7">
    <location>
        <begin position="173"/>
        <end position="198"/>
    </location>
</feature>
<proteinExistence type="predicted"/>
<dbReference type="Pfam" id="PF00249">
    <property type="entry name" value="Myb_DNA-binding"/>
    <property type="match status" value="2"/>
</dbReference>
<dbReference type="PANTHER" id="PTHR45614:SF25">
    <property type="entry name" value="MYB PROTEIN"/>
    <property type="match status" value="1"/>
</dbReference>
<dbReference type="Gene3D" id="1.10.10.60">
    <property type="entry name" value="Homeodomain-like"/>
    <property type="match status" value="2"/>
</dbReference>
<feature type="domain" description="Myb-like" evidence="8">
    <location>
        <begin position="107"/>
        <end position="157"/>
    </location>
</feature>
<keyword evidence="2" id="KW-0677">Repeat</keyword>
<keyword evidence="6" id="KW-0539">Nucleus</keyword>
<dbReference type="GO" id="GO:0005634">
    <property type="term" value="C:nucleus"/>
    <property type="evidence" value="ECO:0007669"/>
    <property type="project" value="UniProtKB-SubCell"/>
</dbReference>
<feature type="domain" description="HTH myb-type" evidence="9">
    <location>
        <begin position="107"/>
        <end position="161"/>
    </location>
</feature>
<dbReference type="CDD" id="cd00167">
    <property type="entry name" value="SANT"/>
    <property type="match status" value="2"/>
</dbReference>
<evidence type="ECO:0000256" key="2">
    <source>
        <dbReference type="ARBA" id="ARBA00022737"/>
    </source>
</evidence>
<dbReference type="GO" id="GO:0000978">
    <property type="term" value="F:RNA polymerase II cis-regulatory region sequence-specific DNA binding"/>
    <property type="evidence" value="ECO:0007669"/>
    <property type="project" value="TreeGrafter"/>
</dbReference>
<evidence type="ECO:0000259" key="8">
    <source>
        <dbReference type="PROSITE" id="PS50090"/>
    </source>
</evidence>
<dbReference type="EMBL" id="WHWC01000006">
    <property type="protein sequence ID" value="KAG8380778.1"/>
    <property type="molecule type" value="Genomic_DNA"/>
</dbReference>
<feature type="domain" description="HTH myb-type" evidence="9">
    <location>
        <begin position="55"/>
        <end position="106"/>
    </location>
</feature>
<dbReference type="FunFam" id="1.10.10.60:FF:000060">
    <property type="entry name" value="MYB transcription factor"/>
    <property type="match status" value="1"/>
</dbReference>
<gene>
    <name evidence="10" type="ORF">BUALT_Bualt06G0051400</name>
</gene>
<dbReference type="InterPro" id="IPR009057">
    <property type="entry name" value="Homeodomain-like_sf"/>
</dbReference>
<accession>A0AAV6XEB0</accession>
<dbReference type="InterPro" id="IPR017930">
    <property type="entry name" value="Myb_dom"/>
</dbReference>
<protein>
    <submittedName>
        <fullName evidence="10">Uncharacterized protein</fullName>
    </submittedName>
</protein>
<evidence type="ECO:0000256" key="4">
    <source>
        <dbReference type="ARBA" id="ARBA00023125"/>
    </source>
</evidence>
<comment type="caution">
    <text evidence="10">The sequence shown here is derived from an EMBL/GenBank/DDBJ whole genome shotgun (WGS) entry which is preliminary data.</text>
</comment>
<keyword evidence="5" id="KW-0804">Transcription</keyword>
<feature type="compositionally biased region" description="Polar residues" evidence="7">
    <location>
        <begin position="187"/>
        <end position="198"/>
    </location>
</feature>
<organism evidence="10 11">
    <name type="scientific">Buddleja alternifolia</name>
    <dbReference type="NCBI Taxonomy" id="168488"/>
    <lineage>
        <taxon>Eukaryota</taxon>
        <taxon>Viridiplantae</taxon>
        <taxon>Streptophyta</taxon>
        <taxon>Embryophyta</taxon>
        <taxon>Tracheophyta</taxon>
        <taxon>Spermatophyta</taxon>
        <taxon>Magnoliopsida</taxon>
        <taxon>eudicotyledons</taxon>
        <taxon>Gunneridae</taxon>
        <taxon>Pentapetalae</taxon>
        <taxon>asterids</taxon>
        <taxon>lamiids</taxon>
        <taxon>Lamiales</taxon>
        <taxon>Scrophulariaceae</taxon>
        <taxon>Buddlejeae</taxon>
        <taxon>Buddleja</taxon>
    </lineage>
</organism>
<dbReference type="AlphaFoldDB" id="A0AAV6XEB0"/>
<evidence type="ECO:0000256" key="1">
    <source>
        <dbReference type="ARBA" id="ARBA00004123"/>
    </source>
</evidence>
<comment type="subcellular location">
    <subcellularLocation>
        <location evidence="1">Nucleus</location>
    </subcellularLocation>
</comment>
<dbReference type="PANTHER" id="PTHR45614">
    <property type="entry name" value="MYB PROTEIN-RELATED"/>
    <property type="match status" value="1"/>
</dbReference>
<keyword evidence="11" id="KW-1185">Reference proteome</keyword>
<evidence type="ECO:0000256" key="5">
    <source>
        <dbReference type="ARBA" id="ARBA00023163"/>
    </source>
</evidence>
<keyword evidence="4" id="KW-0238">DNA-binding</keyword>
<evidence type="ECO:0000313" key="11">
    <source>
        <dbReference type="Proteomes" id="UP000826271"/>
    </source>
</evidence>
<feature type="domain" description="Myb-like" evidence="8">
    <location>
        <begin position="55"/>
        <end position="106"/>
    </location>
</feature>
<evidence type="ECO:0000256" key="7">
    <source>
        <dbReference type="SAM" id="MobiDB-lite"/>
    </source>
</evidence>
<evidence type="ECO:0000313" key="10">
    <source>
        <dbReference type="EMBL" id="KAG8380778.1"/>
    </source>
</evidence>
<dbReference type="SMART" id="SM00717">
    <property type="entry name" value="SANT"/>
    <property type="match status" value="2"/>
</dbReference>
<evidence type="ECO:0000256" key="6">
    <source>
        <dbReference type="ARBA" id="ARBA00023242"/>
    </source>
</evidence>
<dbReference type="InterPro" id="IPR001005">
    <property type="entry name" value="SANT/Myb"/>
</dbReference>
<dbReference type="FunFam" id="1.10.10.60:FF:000344">
    <property type="entry name" value="Transcription factor MYB44"/>
    <property type="match status" value="1"/>
</dbReference>
<name>A0AAV6XEB0_9LAMI</name>